<dbReference type="PANTHER" id="PTHR31001">
    <property type="entry name" value="UNCHARACTERIZED TRANSCRIPTIONAL REGULATORY PROTEIN"/>
    <property type="match status" value="1"/>
</dbReference>
<dbReference type="RefSeq" id="XP_043169214.1">
    <property type="nucleotide sequence ID" value="XM_043313279.1"/>
</dbReference>
<dbReference type="AlphaFoldDB" id="A0A8J2I0H7"/>
<dbReference type="InterPro" id="IPR050613">
    <property type="entry name" value="Sec_Metabolite_Reg"/>
</dbReference>
<dbReference type="GO" id="GO:0005634">
    <property type="term" value="C:nucleus"/>
    <property type="evidence" value="ECO:0007669"/>
    <property type="project" value="UniProtKB-SubCell"/>
</dbReference>
<feature type="domain" description="Xylanolytic transcriptional activator regulatory" evidence="3">
    <location>
        <begin position="159"/>
        <end position="235"/>
    </location>
</feature>
<evidence type="ECO:0000313" key="4">
    <source>
        <dbReference type="EMBL" id="CAG5159721.1"/>
    </source>
</evidence>
<keyword evidence="5" id="KW-1185">Reference proteome</keyword>
<evidence type="ECO:0000313" key="5">
    <source>
        <dbReference type="Proteomes" id="UP000676310"/>
    </source>
</evidence>
<accession>A0A8J2I0H7</accession>
<dbReference type="SMART" id="SM00906">
    <property type="entry name" value="Fungal_trans"/>
    <property type="match status" value="1"/>
</dbReference>
<dbReference type="EMBL" id="CAJRGZ010000019">
    <property type="protein sequence ID" value="CAG5159721.1"/>
    <property type="molecule type" value="Genomic_DNA"/>
</dbReference>
<keyword evidence="2" id="KW-0539">Nucleus</keyword>
<gene>
    <name evidence="4" type="ORF">ALTATR162_LOCUS5660</name>
</gene>
<proteinExistence type="predicted"/>
<dbReference type="GO" id="GO:0008270">
    <property type="term" value="F:zinc ion binding"/>
    <property type="evidence" value="ECO:0007669"/>
    <property type="project" value="InterPro"/>
</dbReference>
<dbReference type="GO" id="GO:0006351">
    <property type="term" value="P:DNA-templated transcription"/>
    <property type="evidence" value="ECO:0007669"/>
    <property type="project" value="InterPro"/>
</dbReference>
<dbReference type="GeneID" id="67017463"/>
<dbReference type="GO" id="GO:0003677">
    <property type="term" value="F:DNA binding"/>
    <property type="evidence" value="ECO:0007669"/>
    <property type="project" value="InterPro"/>
</dbReference>
<name>A0A8J2I0H7_9PLEO</name>
<evidence type="ECO:0000259" key="3">
    <source>
        <dbReference type="SMART" id="SM00906"/>
    </source>
</evidence>
<dbReference type="PANTHER" id="PTHR31001:SF58">
    <property type="entry name" value="ZN(II)2CYS6 TRANSCRIPTION FACTOR (EUROFUNG)"/>
    <property type="match status" value="1"/>
</dbReference>
<protein>
    <recommendedName>
        <fullName evidence="3">Xylanolytic transcriptional activator regulatory domain-containing protein</fullName>
    </recommendedName>
</protein>
<evidence type="ECO:0000256" key="1">
    <source>
        <dbReference type="ARBA" id="ARBA00004123"/>
    </source>
</evidence>
<reference evidence="4" key="1">
    <citation type="submission" date="2021-05" db="EMBL/GenBank/DDBJ databases">
        <authorList>
            <person name="Stam R."/>
        </authorList>
    </citation>
    <scope>NUCLEOTIDE SEQUENCE</scope>
    <source>
        <strain evidence="4">CS162</strain>
    </source>
</reference>
<comment type="subcellular location">
    <subcellularLocation>
        <location evidence="1">Nucleus</location>
    </subcellularLocation>
</comment>
<sequence length="429" mass="48320">MAMREHIAGDCSSDFALAGNFPFGSPESRPYASRERVQSILQTSTPDAALYVEAYFRVYNPSLPVLDLSAFTLKMKSFYDSQDIADPSWLAQYFVVLGLGAYATTRNDVAASEYFYASEACLAKTSYMYRPLTIHINTLCLMVMAKSVAYATCWALDTSWNVMGLVVRLSMTMMLHKDWMPGLQEPAIACERQIRRLLWAAVVYLDIQMSLITGQQSLLPQDVIPIGTERRVPVILEDCFESILPQSFSVICHFLVRINSQLDQITYEEAMQYDLELRQLMRQTSGLPGNEHLRSTLDVFFRRALSVLHGHYALARDAALIHPVSYWSSLECNFAMMRHHQNLGLSPEQGSDLRLVAQPYMLDFLAAALTACVHLLSTAPPANYPLPDRQTILGTLKDCVELIGKEESKSLCFRTGYHLLSAVFDLTCR</sequence>
<evidence type="ECO:0000256" key="2">
    <source>
        <dbReference type="ARBA" id="ARBA00023242"/>
    </source>
</evidence>
<dbReference type="InterPro" id="IPR007219">
    <property type="entry name" value="XnlR_reg_dom"/>
</dbReference>
<dbReference type="OrthoDB" id="4337792at2759"/>
<comment type="caution">
    <text evidence="4">The sequence shown here is derived from an EMBL/GenBank/DDBJ whole genome shotgun (WGS) entry which is preliminary data.</text>
</comment>
<dbReference type="CDD" id="cd12148">
    <property type="entry name" value="fungal_TF_MHR"/>
    <property type="match status" value="1"/>
</dbReference>
<dbReference type="Proteomes" id="UP000676310">
    <property type="component" value="Unassembled WGS sequence"/>
</dbReference>
<organism evidence="4 5">
    <name type="scientific">Alternaria atra</name>
    <dbReference type="NCBI Taxonomy" id="119953"/>
    <lineage>
        <taxon>Eukaryota</taxon>
        <taxon>Fungi</taxon>
        <taxon>Dikarya</taxon>
        <taxon>Ascomycota</taxon>
        <taxon>Pezizomycotina</taxon>
        <taxon>Dothideomycetes</taxon>
        <taxon>Pleosporomycetidae</taxon>
        <taxon>Pleosporales</taxon>
        <taxon>Pleosporineae</taxon>
        <taxon>Pleosporaceae</taxon>
        <taxon>Alternaria</taxon>
        <taxon>Alternaria sect. Ulocladioides</taxon>
    </lineage>
</organism>
<dbReference type="Pfam" id="PF04082">
    <property type="entry name" value="Fungal_trans"/>
    <property type="match status" value="1"/>
</dbReference>